<dbReference type="PANTHER" id="PTHR18841:SF0">
    <property type="entry name" value="VITELLINE MEMBRANE OUTER LAYER 1 HOMOLOG A-RELATED"/>
    <property type="match status" value="1"/>
</dbReference>
<keyword evidence="2" id="KW-0812">Transmembrane</keyword>
<gene>
    <name evidence="4" type="ORF">H4Q32_019813</name>
</gene>
<feature type="chain" id="PRO_5046188300" description="Vitelline membrane outer layer 1-like protein" evidence="3">
    <location>
        <begin position="24"/>
        <end position="1374"/>
    </location>
</feature>
<evidence type="ECO:0008006" key="6">
    <source>
        <dbReference type="Google" id="ProtNLM"/>
    </source>
</evidence>
<comment type="caution">
    <text evidence="4">The sequence shown here is derived from an EMBL/GenBank/DDBJ whole genome shotgun (WGS) entry which is preliminary data.</text>
</comment>
<evidence type="ECO:0000313" key="4">
    <source>
        <dbReference type="EMBL" id="KAI2651672.1"/>
    </source>
</evidence>
<evidence type="ECO:0000256" key="2">
    <source>
        <dbReference type="SAM" id="Phobius"/>
    </source>
</evidence>
<keyword evidence="2" id="KW-1133">Transmembrane helix</keyword>
<dbReference type="SUPFAM" id="SSF51092">
    <property type="entry name" value="Vitelline membrane outer protein-I (VMO-I)"/>
    <property type="match status" value="7"/>
</dbReference>
<accession>A0ABQ8LP29</accession>
<dbReference type="Pfam" id="PF03762">
    <property type="entry name" value="VOMI"/>
    <property type="match status" value="12"/>
</dbReference>
<evidence type="ECO:0000313" key="5">
    <source>
        <dbReference type="Proteomes" id="UP000830375"/>
    </source>
</evidence>
<keyword evidence="5" id="KW-1185">Reference proteome</keyword>
<organism evidence="4 5">
    <name type="scientific">Labeo rohita</name>
    <name type="common">Indian major carp</name>
    <name type="synonym">Cyprinus rohita</name>
    <dbReference type="NCBI Taxonomy" id="84645"/>
    <lineage>
        <taxon>Eukaryota</taxon>
        <taxon>Metazoa</taxon>
        <taxon>Chordata</taxon>
        <taxon>Craniata</taxon>
        <taxon>Vertebrata</taxon>
        <taxon>Euteleostomi</taxon>
        <taxon>Actinopterygii</taxon>
        <taxon>Neopterygii</taxon>
        <taxon>Teleostei</taxon>
        <taxon>Ostariophysi</taxon>
        <taxon>Cypriniformes</taxon>
        <taxon>Cyprinidae</taxon>
        <taxon>Labeoninae</taxon>
        <taxon>Labeonini</taxon>
        <taxon>Labeo</taxon>
    </lineage>
</organism>
<feature type="compositionally biased region" description="Acidic residues" evidence="1">
    <location>
        <begin position="349"/>
        <end position="367"/>
    </location>
</feature>
<dbReference type="InterPro" id="IPR005515">
    <property type="entry name" value="VOMI"/>
</dbReference>
<dbReference type="Proteomes" id="UP000830375">
    <property type="component" value="Unassembled WGS sequence"/>
</dbReference>
<proteinExistence type="predicted"/>
<protein>
    <recommendedName>
        <fullName evidence="6">Vitelline membrane outer layer 1-like protein</fullName>
    </recommendedName>
</protein>
<evidence type="ECO:0000256" key="1">
    <source>
        <dbReference type="SAM" id="MobiDB-lite"/>
    </source>
</evidence>
<dbReference type="EMBL" id="JACTAM010000021">
    <property type="protein sequence ID" value="KAI2651672.1"/>
    <property type="molecule type" value="Genomic_DNA"/>
</dbReference>
<feature type="transmembrane region" description="Helical" evidence="2">
    <location>
        <begin position="1184"/>
        <end position="1204"/>
    </location>
</feature>
<dbReference type="Gene3D" id="2.100.10.20">
    <property type="entry name" value="Vitelline membrane outer layer protein I (VOMI)"/>
    <property type="match status" value="9"/>
</dbReference>
<reference evidence="4 5" key="1">
    <citation type="submission" date="2022-01" db="EMBL/GenBank/DDBJ databases">
        <title>A high-quality chromosome-level genome assembly of rohu carp, Labeo rohita.</title>
        <authorList>
            <person name="Arick M.A. II"/>
            <person name="Hsu C.-Y."/>
            <person name="Magbanua Z."/>
            <person name="Pechanova O."/>
            <person name="Grover C."/>
            <person name="Miller E."/>
            <person name="Thrash A."/>
            <person name="Ezzel L."/>
            <person name="Alam S."/>
            <person name="Benzie J."/>
            <person name="Hamilton M."/>
            <person name="Karsi A."/>
            <person name="Lawrence M.L."/>
            <person name="Peterson D.G."/>
        </authorList>
    </citation>
    <scope>NUCLEOTIDE SEQUENCE [LARGE SCALE GENOMIC DNA]</scope>
    <source>
        <strain evidence="5">BAU-BD-2019</strain>
        <tissue evidence="4">Blood</tissue>
    </source>
</reference>
<evidence type="ECO:0000256" key="3">
    <source>
        <dbReference type="SAM" id="SignalP"/>
    </source>
</evidence>
<name>A0ABQ8LP29_LABRO</name>
<keyword evidence="3" id="KW-0732">Signal</keyword>
<feature type="transmembrane region" description="Helical" evidence="2">
    <location>
        <begin position="805"/>
        <end position="826"/>
    </location>
</feature>
<feature type="signal peptide" evidence="3">
    <location>
        <begin position="1"/>
        <end position="23"/>
    </location>
</feature>
<dbReference type="PANTHER" id="PTHR18841">
    <property type="entry name" value="VITELLINE MEMBRANE OUTER LAYER PROTEIN I-RELATED"/>
    <property type="match status" value="1"/>
</dbReference>
<dbReference type="InterPro" id="IPR036706">
    <property type="entry name" value="VOMI_sf"/>
</dbReference>
<feature type="region of interest" description="Disordered" evidence="1">
    <location>
        <begin position="344"/>
        <end position="367"/>
    </location>
</feature>
<keyword evidence="2" id="KW-0472">Membrane</keyword>
<sequence>MHKFISMMFSLLVIIGLQVSAESAGTRPERSPNRRYISELTVSNGWIWGLWGHREMCPGGTYAAGFSLKGEDPIGDGDDTALNGIRLYCVDLSKGSNAYNTYATVRSDAGSWGRWKDIKWCASGYMTAFQLRVEKPQGNVEGLPRWGDWSQTCQGKGICGIKTRVEVPQGRGDDTALHVLLRLSILIYQVSAAAMHKFISMMFSLLVIIGLQVSAESAGTRPERSPNRRYISELTVSNGWIWGLWGHREMCPGGTYAAGFSLKVEAYVFGTDNTALNGIRLHCIDELSSLSSSYHDYASVRSEVGRFKCSDGTVLVGEGILWGDWGDWSKTCEGKGICGIKTRVQEPQGNDDDTALNDGEDPIGDGDDTALNGIRLYCVDLSKGSNAYNTYATVRSDAGSWGRWKDIKWCASGYMTAFQLRVEKPQGNVEGLPRWGDWSQTCQGKGICGIKTRVEVPQGRGDDTALHVLLRLRNQTEMNFISVLTNQAFAAAMHHLIIIGLHVSVQSAGTRSEPSVNRYYGWELNVSNAMDRVVMGKRHSMGFGMITLHSKGFAFTASIHATAVLLRGNGTYWGEWSPLCPGKGICGIRTRIEEPQGTGDDAALNDCTSSLCLLDRLIHFISILIHQVRAAAMNHFISVMFSLLVFTGLQVSVEAGEKRPERSSNRHYISELTVTNGGRWGLWGHREMCPIGTYAAGFSLKVEDPVGHKDDTALNGIRLHCVDLSKSLTHSYHNYASVGSAVGRFKCSHGSLLLGDGTHWGDWGDWSHTCEGKGICGIKTRVEGPQGIGDDTALNDASAAVMHHFIFMMFSLLVIIGLQVSVQSAARLSERSIRRNFLSELTVPNGMTWGSWGYKDMCPAGTYAAGFSLRVEEPSHILNDDTALNGIRLHCVNVSKGYYAEVQSLGQVDKNQMVSFRILDRFPAERPLVEGDGTAWGEWGDWSPLCQGKGICGITTRVEHPQGMRDDTALNDVISEHSVLLAADWLDPGYHIIEEPYKCILTHHMNSLYWGNRSERSVSRYYRSVLTVPNGMWFGPQGHIDVCPRRTYASGFSLKASRRMTGLWFLDVTMRWVRVNSKISLVALPFRMMIVDVHRLSSGHKDNTGLNGIRLHCTNPLRASLKLHEDYSSVRSEGGSVCCAGWTWIQLLGKGQRPTLSSVMNQQTHTRLSILISSKRHQNGSQTMYKFLPLTVILLLAVFGQYVIAGGRFERTISRPFRSFLTVHNGMRWGSWGQKEMCPTGMYATGFSLKVAGMWESLLVGDNTALNGIRLHCINPWGKWSDIKWCSSGFLTSFQMRVETYQGTWDDTAANNIRFNCTGNTEMLQGSGTSWGEWGDWSETCGGKGICGIETMVEQPQGVGDDTALNDVRMYCCD</sequence>
<dbReference type="CDD" id="cd00220">
    <property type="entry name" value="VMO-I"/>
    <property type="match status" value="1"/>
</dbReference>